<dbReference type="InterPro" id="IPR051310">
    <property type="entry name" value="MCP_chemotaxis"/>
</dbReference>
<dbReference type="RefSeq" id="WP_251872854.1">
    <property type="nucleotide sequence ID" value="NZ_CP098755.1"/>
</dbReference>
<dbReference type="PROSITE" id="PS50111">
    <property type="entry name" value="CHEMOTAXIS_TRANSDUC_2"/>
    <property type="match status" value="1"/>
</dbReference>
<feature type="transmembrane region" description="Helical" evidence="4">
    <location>
        <begin position="182"/>
        <end position="203"/>
    </location>
</feature>
<keyword evidence="7" id="KW-1185">Reference proteome</keyword>
<feature type="domain" description="Methyl-accepting transducer" evidence="5">
    <location>
        <begin position="218"/>
        <end position="461"/>
    </location>
</feature>
<evidence type="ECO:0000313" key="7">
    <source>
        <dbReference type="Proteomes" id="UP001056500"/>
    </source>
</evidence>
<evidence type="ECO:0000259" key="5">
    <source>
        <dbReference type="PROSITE" id="PS50111"/>
    </source>
</evidence>
<protein>
    <submittedName>
        <fullName evidence="6">Methyl-accepting chemotaxis protein</fullName>
    </submittedName>
</protein>
<keyword evidence="4" id="KW-0472">Membrane</keyword>
<dbReference type="Proteomes" id="UP001056500">
    <property type="component" value="Chromosome"/>
</dbReference>
<dbReference type="PANTHER" id="PTHR43531:SF11">
    <property type="entry name" value="METHYL-ACCEPTING CHEMOTAXIS PROTEIN 3"/>
    <property type="match status" value="1"/>
</dbReference>
<organism evidence="6 7">
    <name type="scientific">Brevibacillus ruminantium</name>
    <dbReference type="NCBI Taxonomy" id="2950604"/>
    <lineage>
        <taxon>Bacteria</taxon>
        <taxon>Bacillati</taxon>
        <taxon>Bacillota</taxon>
        <taxon>Bacilli</taxon>
        <taxon>Bacillales</taxon>
        <taxon>Paenibacillaceae</taxon>
        <taxon>Brevibacillus</taxon>
    </lineage>
</organism>
<evidence type="ECO:0000256" key="3">
    <source>
        <dbReference type="PROSITE-ProRule" id="PRU00284"/>
    </source>
</evidence>
<gene>
    <name evidence="6" type="ORF">NDK47_27325</name>
</gene>
<dbReference type="Pfam" id="PF00015">
    <property type="entry name" value="MCPsignal"/>
    <property type="match status" value="1"/>
</dbReference>
<dbReference type="InterPro" id="IPR024478">
    <property type="entry name" value="HlyB_4HB_MCP"/>
</dbReference>
<keyword evidence="4" id="KW-0812">Transmembrane</keyword>
<dbReference type="Gene3D" id="1.10.287.950">
    <property type="entry name" value="Methyl-accepting chemotaxis protein"/>
    <property type="match status" value="1"/>
</dbReference>
<keyword evidence="4" id="KW-1133">Transmembrane helix</keyword>
<sequence length="474" mass="51097">MTIRKKVLLGYASLIICLLLASSIALFLMNKIEGKAEEIDANWMPSVLVLGSLSENISNLPAVISEIGLESKIERISQLEIEANTILKEIERDQKIYEPLISSDAEKQLYHIFLDSWEVYKEKIPHVLQIARDNDSAKTIAAINDTFSHWNKANEGIKDLVALNGKGASEATVGAVSLNQTGLTIVILISLLALIIGVVLALITMRDIKRVTQQIQHSSGSVASSSEEISASIEEVASGSQHQAASVALVSDMIEQMNQAINQTAVNIEQTNEFVNKTVTVAYSGGEMMENSIDGMKDITAKVDELLTNSQRIDRITSSIQDIANQTNLLALNASIEAARAGEHGRGFAVVASEVGKLAKQSSTATKEIIDLISEMQTSTQKTVETVGNGSALVSQAYQSFDEIVRFVKETSSRIAEVAASCEEQSAQIAEVLKAAQNIAAVTEETSASTEETSNAVVDLAKMAENLNQLVAKF</sequence>
<keyword evidence="1" id="KW-0145">Chemotaxis</keyword>
<accession>A0ABY4WK86</accession>
<proteinExistence type="inferred from homology"/>
<dbReference type="SUPFAM" id="SSF58104">
    <property type="entry name" value="Methyl-accepting chemotaxis protein (MCP) signaling domain"/>
    <property type="match status" value="1"/>
</dbReference>
<name>A0ABY4WK86_9BACL</name>
<dbReference type="SMART" id="SM00283">
    <property type="entry name" value="MA"/>
    <property type="match status" value="1"/>
</dbReference>
<evidence type="ECO:0000256" key="1">
    <source>
        <dbReference type="ARBA" id="ARBA00022500"/>
    </source>
</evidence>
<dbReference type="Pfam" id="PF12729">
    <property type="entry name" value="4HB_MCP_1"/>
    <property type="match status" value="1"/>
</dbReference>
<comment type="similarity">
    <text evidence="2">Belongs to the methyl-accepting chemotaxis (MCP) protein family.</text>
</comment>
<evidence type="ECO:0000256" key="2">
    <source>
        <dbReference type="ARBA" id="ARBA00029447"/>
    </source>
</evidence>
<dbReference type="EMBL" id="CP098755">
    <property type="protein sequence ID" value="USG65764.1"/>
    <property type="molecule type" value="Genomic_DNA"/>
</dbReference>
<evidence type="ECO:0000313" key="6">
    <source>
        <dbReference type="EMBL" id="USG65764.1"/>
    </source>
</evidence>
<evidence type="ECO:0000256" key="4">
    <source>
        <dbReference type="SAM" id="Phobius"/>
    </source>
</evidence>
<keyword evidence="3" id="KW-0807">Transducer</keyword>
<reference evidence="6" key="1">
    <citation type="submission" date="2022-06" db="EMBL/GenBank/DDBJ databases">
        <title>Genome sequencing of Brevibacillus sp. BB3-R1.</title>
        <authorList>
            <person name="Heo J."/>
            <person name="Lee D."/>
            <person name="Won M."/>
            <person name="Han B.-H."/>
            <person name="Hong S.-B."/>
            <person name="Kwon S.-W."/>
        </authorList>
    </citation>
    <scope>NUCLEOTIDE SEQUENCE</scope>
    <source>
        <strain evidence="6">BB3-R1</strain>
    </source>
</reference>
<dbReference type="PANTHER" id="PTHR43531">
    <property type="entry name" value="PROTEIN ICFG"/>
    <property type="match status" value="1"/>
</dbReference>
<dbReference type="InterPro" id="IPR004089">
    <property type="entry name" value="MCPsignal_dom"/>
</dbReference>